<gene>
    <name evidence="2" type="ORF">LSP00402_LOCUS4302</name>
</gene>
<organism evidence="2">
    <name type="scientific">Lotharella oceanica</name>
    <dbReference type="NCBI Taxonomy" id="641309"/>
    <lineage>
        <taxon>Eukaryota</taxon>
        <taxon>Sar</taxon>
        <taxon>Rhizaria</taxon>
        <taxon>Cercozoa</taxon>
        <taxon>Chlorarachniophyceae</taxon>
        <taxon>Lotharella</taxon>
    </lineage>
</organism>
<dbReference type="InterPro" id="IPR036034">
    <property type="entry name" value="PDZ_sf"/>
</dbReference>
<evidence type="ECO:0008006" key="3">
    <source>
        <dbReference type="Google" id="ProtNLM"/>
    </source>
</evidence>
<evidence type="ECO:0000313" key="2">
    <source>
        <dbReference type="EMBL" id="CAD9752640.1"/>
    </source>
</evidence>
<feature type="region of interest" description="Disordered" evidence="1">
    <location>
        <begin position="155"/>
        <end position="185"/>
    </location>
</feature>
<dbReference type="AlphaFoldDB" id="A0A7S2TK78"/>
<sequence>MYGGRVHHMRKKLFMMVNSFLFWYSYLKRKQMAKIVDDVDVKVTMTSRPFGFSIAELRIGRNKFLEVSGVDGGNTSKSGVEPGWKIMSVAGKSTVDVDVSTLVGYCKEATLPCEIIFQKPGHQKIGVEDFISCIDAFIHLEPRIKTLFFATAGVKKEDKEDGKKKEGKPQVRGRSKSGGNKAEGIVQWLRHGLGRKEQQ</sequence>
<reference evidence="2" key="1">
    <citation type="submission" date="2021-01" db="EMBL/GenBank/DDBJ databases">
        <authorList>
            <person name="Corre E."/>
            <person name="Pelletier E."/>
            <person name="Niang G."/>
            <person name="Scheremetjew M."/>
            <person name="Finn R."/>
            <person name="Kale V."/>
            <person name="Holt S."/>
            <person name="Cochrane G."/>
            <person name="Meng A."/>
            <person name="Brown T."/>
            <person name="Cohen L."/>
        </authorList>
    </citation>
    <scope>NUCLEOTIDE SEQUENCE</scope>
    <source>
        <strain evidence="2">CCMP622</strain>
    </source>
</reference>
<name>A0A7S2TK78_9EUKA</name>
<dbReference type="SUPFAM" id="SSF50156">
    <property type="entry name" value="PDZ domain-like"/>
    <property type="match status" value="1"/>
</dbReference>
<protein>
    <recommendedName>
        <fullName evidence="3">PDZ domain-containing protein</fullName>
    </recommendedName>
</protein>
<proteinExistence type="predicted"/>
<accession>A0A7S2TK78</accession>
<feature type="compositionally biased region" description="Basic and acidic residues" evidence="1">
    <location>
        <begin position="155"/>
        <end position="169"/>
    </location>
</feature>
<dbReference type="EMBL" id="HBHP01006928">
    <property type="protein sequence ID" value="CAD9752640.1"/>
    <property type="molecule type" value="Transcribed_RNA"/>
</dbReference>
<evidence type="ECO:0000256" key="1">
    <source>
        <dbReference type="SAM" id="MobiDB-lite"/>
    </source>
</evidence>